<protein>
    <submittedName>
        <fullName evidence="1">Uncharacterized protein</fullName>
    </submittedName>
</protein>
<dbReference type="EMBL" id="KV440973">
    <property type="protein sequence ID" value="OAD78303.1"/>
    <property type="molecule type" value="Genomic_DNA"/>
</dbReference>
<dbReference type="Proteomes" id="UP000077315">
    <property type="component" value="Unassembled WGS sequence"/>
</dbReference>
<name>A0A162UVP0_PHYB8</name>
<keyword evidence="2" id="KW-1185">Reference proteome</keyword>
<evidence type="ECO:0000313" key="2">
    <source>
        <dbReference type="Proteomes" id="UP000077315"/>
    </source>
</evidence>
<proteinExistence type="predicted"/>
<dbReference type="GeneID" id="29003065"/>
<dbReference type="AlphaFoldDB" id="A0A162UVP0"/>
<accession>A0A162UVP0</accession>
<evidence type="ECO:0000313" key="1">
    <source>
        <dbReference type="EMBL" id="OAD78303.1"/>
    </source>
</evidence>
<reference evidence="2" key="1">
    <citation type="submission" date="2015-06" db="EMBL/GenBank/DDBJ databases">
        <title>Expansion of signal transduction pathways in fungi by whole-genome duplication.</title>
        <authorList>
            <consortium name="DOE Joint Genome Institute"/>
            <person name="Corrochano L.M."/>
            <person name="Kuo A."/>
            <person name="Marcet-Houben M."/>
            <person name="Polaino S."/>
            <person name="Salamov A."/>
            <person name="Villalobos J.M."/>
            <person name="Alvarez M.I."/>
            <person name="Avalos J."/>
            <person name="Benito E.P."/>
            <person name="Benoit I."/>
            <person name="Burger G."/>
            <person name="Camino L.P."/>
            <person name="Canovas D."/>
            <person name="Cerda-Olmedo E."/>
            <person name="Cheng J.-F."/>
            <person name="Dominguez A."/>
            <person name="Elias M."/>
            <person name="Eslava A.P."/>
            <person name="Glaser F."/>
            <person name="Grimwood J."/>
            <person name="Gutierrez G."/>
            <person name="Heitman J."/>
            <person name="Henrissat B."/>
            <person name="Iturriaga E.A."/>
            <person name="Lang B.F."/>
            <person name="Lavin J.L."/>
            <person name="Lee S."/>
            <person name="Li W."/>
            <person name="Lindquist E."/>
            <person name="Lopez-Garcia S."/>
            <person name="Luque E.M."/>
            <person name="Marcos A.T."/>
            <person name="Martin J."/>
            <person name="McCluskey K."/>
            <person name="Medina H.R."/>
            <person name="Miralles-Duran A."/>
            <person name="Miyazaki A."/>
            <person name="Munoz-Torres E."/>
            <person name="Oguiza J.A."/>
            <person name="Ohm R."/>
            <person name="Olmedo M."/>
            <person name="Orejas M."/>
            <person name="Ortiz-Castellanos L."/>
            <person name="Pisabarro A.G."/>
            <person name="Rodriguez-Romero J."/>
            <person name="Ruiz-Herrera J."/>
            <person name="Ruiz-Vazquez R."/>
            <person name="Sanz C."/>
            <person name="Schackwitz W."/>
            <person name="Schmutz J."/>
            <person name="Shahriari M."/>
            <person name="Shelest E."/>
            <person name="Silva-Franco F."/>
            <person name="Soanes D."/>
            <person name="Syed K."/>
            <person name="Tagua V.G."/>
            <person name="Talbot N.J."/>
            <person name="Thon M."/>
            <person name="De vries R.P."/>
            <person name="Wiebenga A."/>
            <person name="Yadav J.S."/>
            <person name="Braun E.L."/>
            <person name="Baker S."/>
            <person name="Garre V."/>
            <person name="Horwitz B."/>
            <person name="Torres-Martinez S."/>
            <person name="Idnurm A."/>
            <person name="Herrera-Estrella A."/>
            <person name="Gabaldon T."/>
            <person name="Grigoriev I.V."/>
        </authorList>
    </citation>
    <scope>NUCLEOTIDE SEQUENCE [LARGE SCALE GENOMIC DNA]</scope>
    <source>
        <strain evidence="2">NRRL 1555(-)</strain>
    </source>
</reference>
<gene>
    <name evidence="1" type="ORF">PHYBLDRAFT_69756</name>
</gene>
<sequence>MNNPENHPENQKGQYLFQILQHTLQASKDLKDPFDDDTAFNNTSSLIVYCAPDIRSKHNILCNNIQSICDKQEELIKQMFLGAHLAADLAKNNISAENIMLLVS</sequence>
<dbReference type="VEuPathDB" id="FungiDB:PHYBLDRAFT_69756"/>
<dbReference type="InParanoid" id="A0A162UVP0"/>
<organism evidence="1 2">
    <name type="scientific">Phycomyces blakesleeanus (strain ATCC 8743b / DSM 1359 / FGSC 10004 / NBRC 33097 / NRRL 1555)</name>
    <dbReference type="NCBI Taxonomy" id="763407"/>
    <lineage>
        <taxon>Eukaryota</taxon>
        <taxon>Fungi</taxon>
        <taxon>Fungi incertae sedis</taxon>
        <taxon>Mucoromycota</taxon>
        <taxon>Mucoromycotina</taxon>
        <taxon>Mucoromycetes</taxon>
        <taxon>Mucorales</taxon>
        <taxon>Phycomycetaceae</taxon>
        <taxon>Phycomyces</taxon>
    </lineage>
</organism>
<dbReference type="RefSeq" id="XP_018296343.1">
    <property type="nucleotide sequence ID" value="XM_018442159.1"/>
</dbReference>